<dbReference type="FunFam" id="3.30.160.60:FF:000032">
    <property type="entry name" value="Krueppel-like factor 4"/>
    <property type="match status" value="1"/>
</dbReference>
<evidence type="ECO:0000259" key="11">
    <source>
        <dbReference type="PROSITE" id="PS50157"/>
    </source>
</evidence>
<evidence type="ECO:0000256" key="8">
    <source>
        <dbReference type="ARBA" id="ARBA00023242"/>
    </source>
</evidence>
<dbReference type="Pfam" id="PF00096">
    <property type="entry name" value="zf-C2H2"/>
    <property type="match status" value="3"/>
</dbReference>
<dbReference type="InterPro" id="IPR036236">
    <property type="entry name" value="Znf_C2H2_sf"/>
</dbReference>
<feature type="domain" description="C2H2-type" evidence="11">
    <location>
        <begin position="386"/>
        <end position="408"/>
    </location>
</feature>
<dbReference type="AlphaFoldDB" id="A0A0C3LTF0"/>
<feature type="region of interest" description="Disordered" evidence="10">
    <location>
        <begin position="38"/>
        <end position="61"/>
    </location>
</feature>
<dbReference type="Gene3D" id="3.30.160.60">
    <property type="entry name" value="Classic Zinc Finger"/>
    <property type="match status" value="7"/>
</dbReference>
<dbReference type="GO" id="GO:0008270">
    <property type="term" value="F:zinc ion binding"/>
    <property type="evidence" value="ECO:0007669"/>
    <property type="project" value="UniProtKB-KW"/>
</dbReference>
<dbReference type="SUPFAM" id="SSF57667">
    <property type="entry name" value="beta-beta-alpha zinc fingers"/>
    <property type="match status" value="4"/>
</dbReference>
<evidence type="ECO:0000313" key="13">
    <source>
        <dbReference type="Proteomes" id="UP000054248"/>
    </source>
</evidence>
<evidence type="ECO:0000256" key="3">
    <source>
        <dbReference type="ARBA" id="ARBA00022737"/>
    </source>
</evidence>
<feature type="domain" description="C2H2-type" evidence="11">
    <location>
        <begin position="355"/>
        <end position="385"/>
    </location>
</feature>
<dbReference type="HOGENOM" id="CLU_002678_91_2_1"/>
<organism evidence="12 13">
    <name type="scientific">Tulasnella calospora MUT 4182</name>
    <dbReference type="NCBI Taxonomy" id="1051891"/>
    <lineage>
        <taxon>Eukaryota</taxon>
        <taxon>Fungi</taxon>
        <taxon>Dikarya</taxon>
        <taxon>Basidiomycota</taxon>
        <taxon>Agaricomycotina</taxon>
        <taxon>Agaricomycetes</taxon>
        <taxon>Cantharellales</taxon>
        <taxon>Tulasnellaceae</taxon>
        <taxon>Tulasnella</taxon>
    </lineage>
</organism>
<dbReference type="PROSITE" id="PS00028">
    <property type="entry name" value="ZINC_FINGER_C2H2_1"/>
    <property type="match status" value="5"/>
</dbReference>
<evidence type="ECO:0000256" key="1">
    <source>
        <dbReference type="ARBA" id="ARBA00004123"/>
    </source>
</evidence>
<evidence type="ECO:0000256" key="7">
    <source>
        <dbReference type="ARBA" id="ARBA00023163"/>
    </source>
</evidence>
<dbReference type="SMART" id="SM00355">
    <property type="entry name" value="ZnF_C2H2"/>
    <property type="match status" value="10"/>
</dbReference>
<name>A0A0C3LTF0_9AGAM</name>
<keyword evidence="3" id="KW-0677">Repeat</keyword>
<keyword evidence="5" id="KW-0862">Zinc</keyword>
<dbReference type="EMBL" id="KN823057">
    <property type="protein sequence ID" value="KIO24662.1"/>
    <property type="molecule type" value="Genomic_DNA"/>
</dbReference>
<evidence type="ECO:0000256" key="5">
    <source>
        <dbReference type="ARBA" id="ARBA00022833"/>
    </source>
</evidence>
<evidence type="ECO:0000256" key="9">
    <source>
        <dbReference type="PROSITE-ProRule" id="PRU00042"/>
    </source>
</evidence>
<feature type="region of interest" description="Disordered" evidence="10">
    <location>
        <begin position="1"/>
        <end position="21"/>
    </location>
</feature>
<evidence type="ECO:0000256" key="4">
    <source>
        <dbReference type="ARBA" id="ARBA00022771"/>
    </source>
</evidence>
<dbReference type="PROSITE" id="PS50157">
    <property type="entry name" value="ZINC_FINGER_C2H2_2"/>
    <property type="match status" value="7"/>
</dbReference>
<dbReference type="PANTHER" id="PTHR46179">
    <property type="entry name" value="ZINC FINGER PROTEIN"/>
    <property type="match status" value="1"/>
</dbReference>
<keyword evidence="4 9" id="KW-0863">Zinc-finger</keyword>
<gene>
    <name evidence="12" type="ORF">M407DRAFT_76684</name>
</gene>
<feature type="region of interest" description="Disordered" evidence="10">
    <location>
        <begin position="74"/>
        <end position="94"/>
    </location>
</feature>
<evidence type="ECO:0000256" key="10">
    <source>
        <dbReference type="SAM" id="MobiDB-lite"/>
    </source>
</evidence>
<keyword evidence="2" id="KW-0479">Metal-binding</keyword>
<keyword evidence="13" id="KW-1185">Reference proteome</keyword>
<dbReference type="GO" id="GO:0005634">
    <property type="term" value="C:nucleus"/>
    <property type="evidence" value="ECO:0007669"/>
    <property type="project" value="UniProtKB-SubCell"/>
</dbReference>
<dbReference type="FunFam" id="3.30.160.60:FF:000072">
    <property type="entry name" value="zinc finger protein 143 isoform X1"/>
    <property type="match status" value="1"/>
</dbReference>
<accession>A0A0C3LTF0</accession>
<dbReference type="PANTHER" id="PTHR46179:SF13">
    <property type="entry name" value="C2H2-TYPE DOMAIN-CONTAINING PROTEIN"/>
    <property type="match status" value="1"/>
</dbReference>
<comment type="subcellular location">
    <subcellularLocation>
        <location evidence="1">Nucleus</location>
    </subcellularLocation>
</comment>
<dbReference type="GO" id="GO:0000981">
    <property type="term" value="F:DNA-binding transcription factor activity, RNA polymerase II-specific"/>
    <property type="evidence" value="ECO:0007669"/>
    <property type="project" value="UniProtKB-ARBA"/>
</dbReference>
<evidence type="ECO:0000313" key="12">
    <source>
        <dbReference type="EMBL" id="KIO24662.1"/>
    </source>
</evidence>
<feature type="domain" description="C2H2-type" evidence="11">
    <location>
        <begin position="102"/>
        <end position="131"/>
    </location>
</feature>
<dbReference type="GO" id="GO:0000978">
    <property type="term" value="F:RNA polymerase II cis-regulatory region sequence-specific DNA binding"/>
    <property type="evidence" value="ECO:0007669"/>
    <property type="project" value="UniProtKB-ARBA"/>
</dbReference>
<dbReference type="Proteomes" id="UP000054248">
    <property type="component" value="Unassembled WGS sequence"/>
</dbReference>
<keyword evidence="7" id="KW-0804">Transcription</keyword>
<feature type="domain" description="C2H2-type" evidence="11">
    <location>
        <begin position="193"/>
        <end position="223"/>
    </location>
</feature>
<proteinExistence type="predicted"/>
<dbReference type="Pfam" id="PF12874">
    <property type="entry name" value="zf-met"/>
    <property type="match status" value="1"/>
</dbReference>
<reference evidence="13" key="2">
    <citation type="submission" date="2015-01" db="EMBL/GenBank/DDBJ databases">
        <title>Evolutionary Origins and Diversification of the Mycorrhizal Mutualists.</title>
        <authorList>
            <consortium name="DOE Joint Genome Institute"/>
            <consortium name="Mycorrhizal Genomics Consortium"/>
            <person name="Kohler A."/>
            <person name="Kuo A."/>
            <person name="Nagy L.G."/>
            <person name="Floudas D."/>
            <person name="Copeland A."/>
            <person name="Barry K.W."/>
            <person name="Cichocki N."/>
            <person name="Veneault-Fourrey C."/>
            <person name="LaButti K."/>
            <person name="Lindquist E.A."/>
            <person name="Lipzen A."/>
            <person name="Lundell T."/>
            <person name="Morin E."/>
            <person name="Murat C."/>
            <person name="Riley R."/>
            <person name="Ohm R."/>
            <person name="Sun H."/>
            <person name="Tunlid A."/>
            <person name="Henrissat B."/>
            <person name="Grigoriev I.V."/>
            <person name="Hibbett D.S."/>
            <person name="Martin F."/>
        </authorList>
    </citation>
    <scope>NUCLEOTIDE SEQUENCE [LARGE SCALE GENOMIC DNA]</scope>
    <source>
        <strain evidence="13">MUT 4182</strain>
    </source>
</reference>
<dbReference type="InterPro" id="IPR013087">
    <property type="entry name" value="Znf_C2H2_type"/>
</dbReference>
<protein>
    <recommendedName>
        <fullName evidence="11">C2H2-type domain-containing protein</fullName>
    </recommendedName>
</protein>
<feature type="domain" description="C2H2-type" evidence="11">
    <location>
        <begin position="226"/>
        <end position="255"/>
    </location>
</feature>
<dbReference type="STRING" id="1051891.A0A0C3LTF0"/>
<evidence type="ECO:0000256" key="6">
    <source>
        <dbReference type="ARBA" id="ARBA00023015"/>
    </source>
</evidence>
<dbReference type="InterPro" id="IPR051061">
    <property type="entry name" value="Zinc_finger_trans_reg"/>
</dbReference>
<keyword evidence="8" id="KW-0539">Nucleus</keyword>
<feature type="domain" description="C2H2-type" evidence="11">
    <location>
        <begin position="132"/>
        <end position="159"/>
    </location>
</feature>
<reference evidence="12 13" key="1">
    <citation type="submission" date="2014-04" db="EMBL/GenBank/DDBJ databases">
        <authorList>
            <consortium name="DOE Joint Genome Institute"/>
            <person name="Kuo A."/>
            <person name="Girlanda M."/>
            <person name="Perotto S."/>
            <person name="Kohler A."/>
            <person name="Nagy L.G."/>
            <person name="Floudas D."/>
            <person name="Copeland A."/>
            <person name="Barry K.W."/>
            <person name="Cichocki N."/>
            <person name="Veneault-Fourrey C."/>
            <person name="LaButti K."/>
            <person name="Lindquist E.A."/>
            <person name="Lipzen A."/>
            <person name="Lundell T."/>
            <person name="Morin E."/>
            <person name="Murat C."/>
            <person name="Sun H."/>
            <person name="Tunlid A."/>
            <person name="Henrissat B."/>
            <person name="Grigoriev I.V."/>
            <person name="Hibbett D.S."/>
            <person name="Martin F."/>
            <person name="Nordberg H.P."/>
            <person name="Cantor M.N."/>
            <person name="Hua S.X."/>
        </authorList>
    </citation>
    <scope>NUCLEOTIDE SEQUENCE [LARGE SCALE GENOMIC DNA]</scope>
    <source>
        <strain evidence="12 13">MUT 4182</strain>
    </source>
</reference>
<feature type="domain" description="C2H2-type" evidence="11">
    <location>
        <begin position="162"/>
        <end position="192"/>
    </location>
</feature>
<keyword evidence="6" id="KW-0805">Transcription regulation</keyword>
<dbReference type="OrthoDB" id="3258050at2759"/>
<evidence type="ECO:0000256" key="2">
    <source>
        <dbReference type="ARBA" id="ARBA00022723"/>
    </source>
</evidence>
<sequence>MASVALRTRNLSPPPVASVSVLGKRKWSETPTLSTGQTYVLRLTTPPPRNLPPDNTQKPYNATSDHLEAVIDRAGREAGPSTVKKSSRNRSASASSTRRKSYICSWEGCDKAYTKPCRLAEHYRFHTNDRPFECSTCQKSFLRKVHLQAHERSHASKEERPLVCSAKKSCEQRFWTQQQLRVHEDMHRGEKPYKCEQEGCQEGFTKHSQLRAHIAAAHSPPGTKHFQCDAEGCDKSFATSQKLRAHLKTHQEDRYACFDVSCSVHDSSGKPTPLYFRTWTALQTHNREIHPPTCFFPNCHGKTFKDAHSLKTHLRAHGNQVEEDEPAGSMMDLSINSEVPRPKRPRMSYDDGRSFQCQEDGCDQSFKTAQALKSHHKVKHLGQLPFECTNTGCSKRFGYKRNLQHHLRRCKPPAVSDESSNSVVAKATGRAYVDQEKRVLRCPWTGLDDDDEICLHVFSRMYDLRRHLVAAHGVDVSKNIP</sequence>